<feature type="compositionally biased region" description="Basic and acidic residues" evidence="1">
    <location>
        <begin position="10"/>
        <end position="34"/>
    </location>
</feature>
<dbReference type="AlphaFoldDB" id="A0A426Z2D1"/>
<reference evidence="2 3" key="1">
    <citation type="journal article" date="2014" name="Agronomy (Basel)">
        <title>A Draft Genome Sequence for Ensete ventricosum, the Drought-Tolerant Tree Against Hunger.</title>
        <authorList>
            <person name="Harrison J."/>
            <person name="Moore K.A."/>
            <person name="Paszkiewicz K."/>
            <person name="Jones T."/>
            <person name="Grant M."/>
            <person name="Ambacheew D."/>
            <person name="Muzemil S."/>
            <person name="Studholme D.J."/>
        </authorList>
    </citation>
    <scope>NUCLEOTIDE SEQUENCE [LARGE SCALE GENOMIC DNA]</scope>
</reference>
<evidence type="ECO:0000313" key="2">
    <source>
        <dbReference type="EMBL" id="RRT58111.1"/>
    </source>
</evidence>
<evidence type="ECO:0000256" key="1">
    <source>
        <dbReference type="SAM" id="MobiDB-lite"/>
    </source>
</evidence>
<accession>A0A426Z2D1</accession>
<evidence type="ECO:0000313" key="3">
    <source>
        <dbReference type="Proteomes" id="UP000287651"/>
    </source>
</evidence>
<feature type="region of interest" description="Disordered" evidence="1">
    <location>
        <begin position="1"/>
        <end position="71"/>
    </location>
</feature>
<dbReference type="EMBL" id="AMZH03008839">
    <property type="protein sequence ID" value="RRT58111.1"/>
    <property type="molecule type" value="Genomic_DNA"/>
</dbReference>
<comment type="caution">
    <text evidence="2">The sequence shown here is derived from an EMBL/GenBank/DDBJ whole genome shotgun (WGS) entry which is preliminary data.</text>
</comment>
<feature type="compositionally biased region" description="Basic and acidic residues" evidence="1">
    <location>
        <begin position="42"/>
        <end position="71"/>
    </location>
</feature>
<protein>
    <submittedName>
        <fullName evidence="2">Uncharacterized protein</fullName>
    </submittedName>
</protein>
<gene>
    <name evidence="2" type="ORF">B296_00027811</name>
</gene>
<name>A0A426Z2D1_ENSVE</name>
<dbReference type="Proteomes" id="UP000287651">
    <property type="component" value="Unassembled WGS sequence"/>
</dbReference>
<proteinExistence type="predicted"/>
<sequence>MIGTSTPFRSEGRSYERRSGRRGGAPDEYSRFRGDPAANKRIRGDDGGRMRRTLEDVGDRSSREEEKRLQKERVDATDLLRLGSNREAQRWGEGWGDQWRRLQ</sequence>
<organism evidence="2 3">
    <name type="scientific">Ensete ventricosum</name>
    <name type="common">Abyssinian banana</name>
    <name type="synonym">Musa ensete</name>
    <dbReference type="NCBI Taxonomy" id="4639"/>
    <lineage>
        <taxon>Eukaryota</taxon>
        <taxon>Viridiplantae</taxon>
        <taxon>Streptophyta</taxon>
        <taxon>Embryophyta</taxon>
        <taxon>Tracheophyta</taxon>
        <taxon>Spermatophyta</taxon>
        <taxon>Magnoliopsida</taxon>
        <taxon>Liliopsida</taxon>
        <taxon>Zingiberales</taxon>
        <taxon>Musaceae</taxon>
        <taxon>Ensete</taxon>
    </lineage>
</organism>